<organism evidence="6 7">
    <name type="scientific">Hymenobacter mucosus</name>
    <dbReference type="NCBI Taxonomy" id="1411120"/>
    <lineage>
        <taxon>Bacteria</taxon>
        <taxon>Pseudomonadati</taxon>
        <taxon>Bacteroidota</taxon>
        <taxon>Cytophagia</taxon>
        <taxon>Cytophagales</taxon>
        <taxon>Hymenobacteraceae</taxon>
        <taxon>Hymenobacter</taxon>
    </lineage>
</organism>
<dbReference type="Pfam" id="PF03965">
    <property type="entry name" value="Penicillinase_R"/>
    <property type="match status" value="1"/>
</dbReference>
<evidence type="ECO:0000256" key="4">
    <source>
        <dbReference type="ARBA" id="ARBA00023163"/>
    </source>
</evidence>
<keyword evidence="4" id="KW-0804">Transcription</keyword>
<dbReference type="InterPro" id="IPR005650">
    <property type="entry name" value="BlaI_family"/>
</dbReference>
<feature type="region of interest" description="Disordered" evidence="5">
    <location>
        <begin position="114"/>
        <end position="144"/>
    </location>
</feature>
<dbReference type="Proteomes" id="UP000198310">
    <property type="component" value="Unassembled WGS sequence"/>
</dbReference>
<dbReference type="RefSeq" id="WP_089333251.1">
    <property type="nucleotide sequence ID" value="NZ_FZNS01000006.1"/>
</dbReference>
<evidence type="ECO:0000256" key="2">
    <source>
        <dbReference type="ARBA" id="ARBA00023015"/>
    </source>
</evidence>
<keyword evidence="3" id="KW-0238">DNA-binding</keyword>
<keyword evidence="2" id="KW-0805">Transcription regulation</keyword>
<dbReference type="EMBL" id="FZNS01000006">
    <property type="protein sequence ID" value="SNR75468.1"/>
    <property type="molecule type" value="Genomic_DNA"/>
</dbReference>
<dbReference type="PIRSF" id="PIRSF019455">
    <property type="entry name" value="CopR_AtkY"/>
    <property type="match status" value="1"/>
</dbReference>
<name>A0A238YXL0_9BACT</name>
<dbReference type="AlphaFoldDB" id="A0A238YXL0"/>
<dbReference type="InterPro" id="IPR036390">
    <property type="entry name" value="WH_DNA-bd_sf"/>
</dbReference>
<dbReference type="InterPro" id="IPR036388">
    <property type="entry name" value="WH-like_DNA-bd_sf"/>
</dbReference>
<dbReference type="GO" id="GO:0003677">
    <property type="term" value="F:DNA binding"/>
    <property type="evidence" value="ECO:0007669"/>
    <property type="project" value="UniProtKB-KW"/>
</dbReference>
<evidence type="ECO:0000313" key="7">
    <source>
        <dbReference type="Proteomes" id="UP000198310"/>
    </source>
</evidence>
<evidence type="ECO:0000313" key="6">
    <source>
        <dbReference type="EMBL" id="SNR75468.1"/>
    </source>
</evidence>
<dbReference type="Gene3D" id="1.10.4040.10">
    <property type="entry name" value="Penicillinase repressor domain"/>
    <property type="match status" value="1"/>
</dbReference>
<accession>A0A238YXL0</accession>
<evidence type="ECO:0000256" key="1">
    <source>
        <dbReference type="ARBA" id="ARBA00011046"/>
    </source>
</evidence>
<dbReference type="Gene3D" id="1.10.10.10">
    <property type="entry name" value="Winged helix-like DNA-binding domain superfamily/Winged helix DNA-binding domain"/>
    <property type="match status" value="1"/>
</dbReference>
<protein>
    <submittedName>
        <fullName evidence="6">Predicted transcriptional regulator</fullName>
    </submittedName>
</protein>
<gene>
    <name evidence="6" type="ORF">SAMN06269173_106148</name>
</gene>
<dbReference type="SUPFAM" id="SSF46785">
    <property type="entry name" value="Winged helix' DNA-binding domain"/>
    <property type="match status" value="1"/>
</dbReference>
<sequence>MQQPFPELTRAEEQVMQVLWRLGPSFVKDVVPELPAPTPAYNTVSTIIRILEQKGFVGHEAFGRTHRYYALVGQDEYRRFSLRKLLGGYFGGSFSRLVSFFAKEENLDAAQLDELLRHAQSPPPTSPTDGQLPPTASHEPTQPA</sequence>
<comment type="similarity">
    <text evidence="1">Belongs to the BlaI transcriptional regulatory family.</text>
</comment>
<keyword evidence="7" id="KW-1185">Reference proteome</keyword>
<proteinExistence type="inferred from homology"/>
<dbReference type="GO" id="GO:0045892">
    <property type="term" value="P:negative regulation of DNA-templated transcription"/>
    <property type="evidence" value="ECO:0007669"/>
    <property type="project" value="InterPro"/>
</dbReference>
<reference evidence="7" key="1">
    <citation type="submission" date="2017-06" db="EMBL/GenBank/DDBJ databases">
        <authorList>
            <person name="Varghese N."/>
            <person name="Submissions S."/>
        </authorList>
    </citation>
    <scope>NUCLEOTIDE SEQUENCE [LARGE SCALE GENOMIC DNA]</scope>
    <source>
        <strain evidence="7">DSM 28041</strain>
    </source>
</reference>
<evidence type="ECO:0000256" key="5">
    <source>
        <dbReference type="SAM" id="MobiDB-lite"/>
    </source>
</evidence>
<evidence type="ECO:0000256" key="3">
    <source>
        <dbReference type="ARBA" id="ARBA00023125"/>
    </source>
</evidence>